<gene>
    <name evidence="1" type="ORF">WISP_129178</name>
</gene>
<dbReference type="Proteomes" id="UP001145742">
    <property type="component" value="Unassembled WGS sequence"/>
</dbReference>
<accession>A0ABQ9CQ02</accession>
<comment type="caution">
    <text evidence="1">The sequence shown here is derived from an EMBL/GenBank/DDBJ whole genome shotgun (WGS) entry which is preliminary data.</text>
</comment>
<evidence type="ECO:0000313" key="1">
    <source>
        <dbReference type="EMBL" id="KAJ7407017.1"/>
    </source>
</evidence>
<sequence>MDEALYGQLEVAPKSRTLDLAGDFSYPDICWRKNKTKHKRSLRFMESTDDDFLSQIVEDRMKNGVLLNLMLSNREGLIGVLPEDCKRLGVGLAVTTMRL</sequence>
<name>A0ABQ9CQ02_9PASS</name>
<evidence type="ECO:0000313" key="2">
    <source>
        <dbReference type="Proteomes" id="UP001145742"/>
    </source>
</evidence>
<dbReference type="EMBL" id="WHWB01034619">
    <property type="protein sequence ID" value="KAJ7407017.1"/>
    <property type="molecule type" value="Genomic_DNA"/>
</dbReference>
<proteinExistence type="predicted"/>
<keyword evidence="2" id="KW-1185">Reference proteome</keyword>
<reference evidence="1" key="1">
    <citation type="submission" date="2019-10" db="EMBL/GenBank/DDBJ databases">
        <authorList>
            <person name="Soares A.E.R."/>
            <person name="Aleixo A."/>
            <person name="Schneider P."/>
            <person name="Miyaki C.Y."/>
            <person name="Schneider M.P."/>
            <person name="Mello C."/>
            <person name="Vasconcelos A.T.R."/>
        </authorList>
    </citation>
    <scope>NUCLEOTIDE SEQUENCE</scope>
    <source>
        <tissue evidence="1">Muscle</tissue>
    </source>
</reference>
<protein>
    <submittedName>
        <fullName evidence="1">Uncharacterized protein</fullName>
    </submittedName>
</protein>
<organism evidence="1 2">
    <name type="scientific">Willisornis vidua</name>
    <name type="common">Xingu scale-backed antbird</name>
    <dbReference type="NCBI Taxonomy" id="1566151"/>
    <lineage>
        <taxon>Eukaryota</taxon>
        <taxon>Metazoa</taxon>
        <taxon>Chordata</taxon>
        <taxon>Craniata</taxon>
        <taxon>Vertebrata</taxon>
        <taxon>Euteleostomi</taxon>
        <taxon>Archelosauria</taxon>
        <taxon>Archosauria</taxon>
        <taxon>Dinosauria</taxon>
        <taxon>Saurischia</taxon>
        <taxon>Theropoda</taxon>
        <taxon>Coelurosauria</taxon>
        <taxon>Aves</taxon>
        <taxon>Neognathae</taxon>
        <taxon>Neoaves</taxon>
        <taxon>Telluraves</taxon>
        <taxon>Australaves</taxon>
        <taxon>Passeriformes</taxon>
        <taxon>Thamnophilidae</taxon>
        <taxon>Willisornis</taxon>
    </lineage>
</organism>